<evidence type="ECO:0000256" key="8">
    <source>
        <dbReference type="ARBA" id="ARBA00022727"/>
    </source>
</evidence>
<evidence type="ECO:0000256" key="3">
    <source>
        <dbReference type="ARBA" id="ARBA00010176"/>
    </source>
</evidence>
<evidence type="ECO:0000256" key="16">
    <source>
        <dbReference type="PIRSR" id="PIRSR000389-1"/>
    </source>
</evidence>
<dbReference type="InterPro" id="IPR036926">
    <property type="entry name" value="Thymidate_synth/dCMP_Mease_sf"/>
</dbReference>
<dbReference type="NCBIfam" id="NF002497">
    <property type="entry name" value="PRK01827.1-3"/>
    <property type="match status" value="1"/>
</dbReference>
<accession>A0A7S3V7V4</accession>
<dbReference type="GO" id="GO:0032259">
    <property type="term" value="P:methylation"/>
    <property type="evidence" value="ECO:0007669"/>
    <property type="project" value="UniProtKB-KW"/>
</dbReference>
<dbReference type="NCBIfam" id="TIGR03284">
    <property type="entry name" value="thym_sym"/>
    <property type="match status" value="1"/>
</dbReference>
<dbReference type="Gene3D" id="3.30.572.10">
    <property type="entry name" value="Thymidylate synthase/dCMP hydroxymethylase domain"/>
    <property type="match status" value="1"/>
</dbReference>
<dbReference type="CDD" id="cd00209">
    <property type="entry name" value="DHFR"/>
    <property type="match status" value="1"/>
</dbReference>
<evidence type="ECO:0000313" key="19">
    <source>
        <dbReference type="EMBL" id="CAE0462214.1"/>
    </source>
</evidence>
<keyword evidence="5 15" id="KW-0554">One-carbon metabolism</keyword>
<evidence type="ECO:0000256" key="10">
    <source>
        <dbReference type="ARBA" id="ARBA00023002"/>
    </source>
</evidence>
<keyword evidence="7 15" id="KW-0808">Transferase</keyword>
<evidence type="ECO:0000256" key="1">
    <source>
        <dbReference type="ARBA" id="ARBA00004903"/>
    </source>
</evidence>
<evidence type="ECO:0000256" key="2">
    <source>
        <dbReference type="ARBA" id="ARBA00006900"/>
    </source>
</evidence>
<comment type="pathway">
    <text evidence="1 15">Cofactor biosynthesis; tetrahydrofolate biosynthesis; 5,6,7,8-tetrahydrofolate from 7,8-dihydrofolate: step 1/1.</text>
</comment>
<dbReference type="SUPFAM" id="SSF53597">
    <property type="entry name" value="Dihydrofolate reductase-like"/>
    <property type="match status" value="1"/>
</dbReference>
<evidence type="ECO:0000256" key="11">
    <source>
        <dbReference type="ARBA" id="ARBA00023268"/>
    </source>
</evidence>
<dbReference type="GO" id="GO:0005829">
    <property type="term" value="C:cytosol"/>
    <property type="evidence" value="ECO:0007669"/>
    <property type="project" value="TreeGrafter"/>
</dbReference>
<dbReference type="GO" id="GO:0004799">
    <property type="term" value="F:thymidylate synthase activity"/>
    <property type="evidence" value="ECO:0007669"/>
    <property type="project" value="UniProtKB-EC"/>
</dbReference>
<sequence>MSDVGSIAAVVAAAASSRGIGAGGDLVWRLPGDMGHFKRVTSTPPSGSLEGTTNAVIMGRKTWDSIPSKFRPLDNRTNIILSRSLSGKDVIGDSSDNSTDNSSTCSDKVMVCSSLEDAVETLGKMENVGNVFIIGGGQVYEESIKSGLVNKVVYTEVSDLPADTEEKFDCWFPELTSDEWECHPYPGQEVEMAMEASADVDAGAEKKEDAVAVDSVQDKTIVHTHKKSGIKYQFLEYRRKSTKKQKKDSNEEIKIEEGAHVNPEEVQYLDMCREIIENGVKRGDRTGTGTLSKFGTQMRFSLRDGTLPLLTTKRTFWRGVAEELLWFVKGSTNANELAAKDIHIWDGNGSREFLDARNLSHREVGDLGPVYGFQWRHFGAEYKDMHTDYTGQGVDQLAECIDKIKNHPEDRRIIMSAWNPADLGVMALPPCHMFCQFYVDTEKNELSCQMYQRSADMGLGVPFNIASYALLTIMIAHVTGRKPGDFVHTIGDAHVYLNHVEALKEQLERQPRAFPKIKINPEKKGIDDFEYSDFEVIGYKPHKSIKMKMAV</sequence>
<dbReference type="PROSITE" id="PS00091">
    <property type="entry name" value="THYMIDYLATE_SYNTHASE"/>
    <property type="match status" value="1"/>
</dbReference>
<dbReference type="PRINTS" id="PR00108">
    <property type="entry name" value="THYMDSNTHASE"/>
</dbReference>
<gene>
    <name evidence="19" type="ORF">CDEB00056_LOCUS7055</name>
</gene>
<evidence type="ECO:0000256" key="4">
    <source>
        <dbReference type="ARBA" id="ARBA00019798"/>
    </source>
</evidence>
<feature type="domain" description="DHFR" evidence="18">
    <location>
        <begin position="6"/>
        <end position="239"/>
    </location>
</feature>
<proteinExistence type="inferred from homology"/>
<dbReference type="Gene3D" id="3.40.430.10">
    <property type="entry name" value="Dihydrofolate Reductase, subunit A"/>
    <property type="match status" value="1"/>
</dbReference>
<keyword evidence="10 15" id="KW-0560">Oxidoreductase</keyword>
<protein>
    <recommendedName>
        <fullName evidence="4 15">Bifunctional dihydrofolate reductase-thymidylate synthase</fullName>
    </recommendedName>
</protein>
<evidence type="ECO:0000256" key="14">
    <source>
        <dbReference type="ARBA" id="ARBA00048873"/>
    </source>
</evidence>
<dbReference type="InterPro" id="IPR001796">
    <property type="entry name" value="DHFR_dom"/>
</dbReference>
<comment type="similarity">
    <text evidence="2 15">In the C-terminal section; belongs to the thymidylate synthase family.</text>
</comment>
<dbReference type="InterPro" id="IPR012262">
    <property type="entry name" value="DHFR-TS"/>
</dbReference>
<dbReference type="GO" id="GO:0006231">
    <property type="term" value="P:dTMP biosynthetic process"/>
    <property type="evidence" value="ECO:0007669"/>
    <property type="project" value="InterPro"/>
</dbReference>
<dbReference type="GO" id="GO:0006730">
    <property type="term" value="P:one-carbon metabolic process"/>
    <property type="evidence" value="ECO:0007669"/>
    <property type="project" value="UniProtKB-KW"/>
</dbReference>
<dbReference type="HAMAP" id="MF_00008">
    <property type="entry name" value="Thymidy_synth_bact"/>
    <property type="match status" value="1"/>
</dbReference>
<dbReference type="FunFam" id="3.30.572.10:FF:000002">
    <property type="entry name" value="Possible thymidylate synthase"/>
    <property type="match status" value="1"/>
</dbReference>
<evidence type="ECO:0000259" key="18">
    <source>
        <dbReference type="PROSITE" id="PS51330"/>
    </source>
</evidence>
<comment type="catalytic activity">
    <reaction evidence="14">
        <text>(6S)-5,6,7,8-tetrahydrofolate + NADP(+) = 7,8-dihydrofolate + NADPH + H(+)</text>
        <dbReference type="Rhea" id="RHEA:15009"/>
        <dbReference type="ChEBI" id="CHEBI:15378"/>
        <dbReference type="ChEBI" id="CHEBI:57451"/>
        <dbReference type="ChEBI" id="CHEBI:57453"/>
        <dbReference type="ChEBI" id="CHEBI:57783"/>
        <dbReference type="ChEBI" id="CHEBI:58349"/>
        <dbReference type="EC" id="1.5.1.3"/>
    </reaction>
</comment>
<evidence type="ECO:0000256" key="5">
    <source>
        <dbReference type="ARBA" id="ARBA00022563"/>
    </source>
</evidence>
<evidence type="ECO:0000256" key="7">
    <source>
        <dbReference type="ARBA" id="ARBA00022679"/>
    </source>
</evidence>
<dbReference type="InterPro" id="IPR000398">
    <property type="entry name" value="Thymidylate_synthase"/>
</dbReference>
<keyword evidence="8 15" id="KW-0545">Nucleotide biosynthesis</keyword>
<organism evidence="19">
    <name type="scientific">Chaetoceros debilis</name>
    <dbReference type="NCBI Taxonomy" id="122233"/>
    <lineage>
        <taxon>Eukaryota</taxon>
        <taxon>Sar</taxon>
        <taxon>Stramenopiles</taxon>
        <taxon>Ochrophyta</taxon>
        <taxon>Bacillariophyta</taxon>
        <taxon>Coscinodiscophyceae</taxon>
        <taxon>Chaetocerotophycidae</taxon>
        <taxon>Chaetocerotales</taxon>
        <taxon>Chaetocerotaceae</taxon>
        <taxon>Chaetoceros</taxon>
    </lineage>
</organism>
<dbReference type="PANTHER" id="PTHR11548">
    <property type="entry name" value="THYMIDYLATE SYNTHASE 1"/>
    <property type="match status" value="1"/>
</dbReference>
<feature type="active site" evidence="16 17">
    <location>
        <position position="431"/>
    </location>
</feature>
<dbReference type="GO" id="GO:0004146">
    <property type="term" value="F:dihydrofolate reductase activity"/>
    <property type="evidence" value="ECO:0007669"/>
    <property type="project" value="UniProtKB-EC"/>
</dbReference>
<evidence type="ECO:0000256" key="12">
    <source>
        <dbReference type="ARBA" id="ARBA00025154"/>
    </source>
</evidence>
<evidence type="ECO:0000256" key="9">
    <source>
        <dbReference type="ARBA" id="ARBA00022857"/>
    </source>
</evidence>
<name>A0A7S3V7V4_9STRA</name>
<keyword evidence="6 15" id="KW-0489">Methyltransferase</keyword>
<evidence type="ECO:0000256" key="15">
    <source>
        <dbReference type="PIRNR" id="PIRNR000389"/>
    </source>
</evidence>
<comment type="catalytic activity">
    <reaction evidence="13">
        <text>dUMP + (6R)-5,10-methylene-5,6,7,8-tetrahydrofolate = 7,8-dihydrofolate + dTMP</text>
        <dbReference type="Rhea" id="RHEA:12104"/>
        <dbReference type="ChEBI" id="CHEBI:15636"/>
        <dbReference type="ChEBI" id="CHEBI:57451"/>
        <dbReference type="ChEBI" id="CHEBI:63528"/>
        <dbReference type="ChEBI" id="CHEBI:246422"/>
        <dbReference type="EC" id="2.1.1.45"/>
    </reaction>
</comment>
<dbReference type="Pfam" id="PF00303">
    <property type="entry name" value="Thymidylat_synt"/>
    <property type="match status" value="1"/>
</dbReference>
<dbReference type="GO" id="GO:0046654">
    <property type="term" value="P:tetrahydrofolate biosynthetic process"/>
    <property type="evidence" value="ECO:0007669"/>
    <property type="project" value="UniProtKB-UniPathway"/>
</dbReference>
<dbReference type="CDD" id="cd00351">
    <property type="entry name" value="TS_Pyrimidine_HMase"/>
    <property type="match status" value="1"/>
</dbReference>
<dbReference type="PROSITE" id="PS51330">
    <property type="entry name" value="DHFR_2"/>
    <property type="match status" value="1"/>
</dbReference>
<dbReference type="EMBL" id="HBIO01009192">
    <property type="protein sequence ID" value="CAE0462214.1"/>
    <property type="molecule type" value="Transcribed_RNA"/>
</dbReference>
<dbReference type="PIRSF" id="PIRSF000389">
    <property type="entry name" value="DHFR-TS"/>
    <property type="match status" value="1"/>
</dbReference>
<keyword evidence="11" id="KW-0511">Multifunctional enzyme</keyword>
<dbReference type="InterPro" id="IPR024072">
    <property type="entry name" value="DHFR-like_dom_sf"/>
</dbReference>
<reference evidence="19" key="1">
    <citation type="submission" date="2021-01" db="EMBL/GenBank/DDBJ databases">
        <authorList>
            <person name="Corre E."/>
            <person name="Pelletier E."/>
            <person name="Niang G."/>
            <person name="Scheremetjew M."/>
            <person name="Finn R."/>
            <person name="Kale V."/>
            <person name="Holt S."/>
            <person name="Cochrane G."/>
            <person name="Meng A."/>
            <person name="Brown T."/>
            <person name="Cohen L."/>
        </authorList>
    </citation>
    <scope>NUCLEOTIDE SEQUENCE</scope>
    <source>
        <strain evidence="19">MM31A-1</strain>
    </source>
</reference>
<dbReference type="GO" id="GO:0005739">
    <property type="term" value="C:mitochondrion"/>
    <property type="evidence" value="ECO:0007669"/>
    <property type="project" value="TreeGrafter"/>
</dbReference>
<comment type="function">
    <text evidence="12">Bifunctional enzyme. Involved in de novo dTMP biosynthesis. Key enzyme in folate metabolism. Catalyzes an essential reaction for de novo glycine and purine synthesis, DNA precursor synthesis, and for the conversion of dUMP to dTMP.</text>
</comment>
<keyword evidence="9" id="KW-0521">NADP</keyword>
<dbReference type="UniPathway" id="UPA00077">
    <property type="reaction ID" value="UER00158"/>
</dbReference>
<evidence type="ECO:0000256" key="17">
    <source>
        <dbReference type="PROSITE-ProRule" id="PRU10016"/>
    </source>
</evidence>
<comment type="similarity">
    <text evidence="3 15">In the N-terminal section; belongs to the dihydrofolate reductase family.</text>
</comment>
<dbReference type="InterPro" id="IPR023451">
    <property type="entry name" value="Thymidate_synth/dCMP_Mease_dom"/>
</dbReference>
<dbReference type="AlphaFoldDB" id="A0A7S3V7V4"/>
<evidence type="ECO:0000256" key="13">
    <source>
        <dbReference type="ARBA" id="ARBA00047344"/>
    </source>
</evidence>
<evidence type="ECO:0000256" key="6">
    <source>
        <dbReference type="ARBA" id="ARBA00022603"/>
    </source>
</evidence>
<dbReference type="SUPFAM" id="SSF55831">
    <property type="entry name" value="Thymidylate synthase/dCMP hydroxymethylase"/>
    <property type="match status" value="1"/>
</dbReference>
<dbReference type="InterPro" id="IPR045097">
    <property type="entry name" value="Thymidate_synth/dCMP_Mease"/>
</dbReference>
<dbReference type="PANTHER" id="PTHR11548:SF2">
    <property type="entry name" value="THYMIDYLATE SYNTHASE"/>
    <property type="match status" value="1"/>
</dbReference>
<dbReference type="InterPro" id="IPR020940">
    <property type="entry name" value="Thymidylate_synthase_AS"/>
</dbReference>
<dbReference type="Pfam" id="PF00186">
    <property type="entry name" value="DHFR_1"/>
    <property type="match status" value="1"/>
</dbReference>